<dbReference type="OrthoDB" id="9785929at2"/>
<feature type="domain" description="HhH-GPD" evidence="5">
    <location>
        <begin position="50"/>
        <end position="203"/>
    </location>
</feature>
<evidence type="ECO:0000313" key="7">
    <source>
        <dbReference type="EMBL" id="MTU03952.1"/>
    </source>
</evidence>
<evidence type="ECO:0000256" key="4">
    <source>
        <dbReference type="ARBA" id="ARBA00023204"/>
    </source>
</evidence>
<dbReference type="InterPro" id="IPR011257">
    <property type="entry name" value="DNA_glycosylase"/>
</dbReference>
<dbReference type="PANTHER" id="PTHR43003:SF5">
    <property type="entry name" value="DNA-3-METHYLADENINE GLYCOSYLASE"/>
    <property type="match status" value="1"/>
</dbReference>
<dbReference type="Pfam" id="PF00730">
    <property type="entry name" value="HhH-GPD"/>
    <property type="match status" value="1"/>
</dbReference>
<sequence length="212" mass="24168">MLKTPDWAAGAEYLREHASELIPLIDRFPVCELKPEPQEKYFGTLVTGIVSQQLPPDVSLQLLKNLGKFLGNPLQPQAVLEASMEDLCEQGLVKQKAEYLKSFAEAVVAGKVTIENFSEMTDTEITKQLVQIRGLGQWTIEMFLLLALCRTDVVPSADFIFKKELKELKGLNDIPKRGQIMTLTETWRPWRSLGVWYLWQEAAFKEENKKVK</sequence>
<proteinExistence type="predicted"/>
<dbReference type="Gene3D" id="1.10.1670.40">
    <property type="match status" value="1"/>
</dbReference>
<reference evidence="8 9" key="1">
    <citation type="journal article" date="2019" name="Nat. Med.">
        <title>A library of human gut bacterial isolates paired with longitudinal multiomics data enables mechanistic microbiome research.</title>
        <authorList>
            <person name="Poyet M."/>
            <person name="Groussin M."/>
            <person name="Gibbons S.M."/>
            <person name="Avila-Pacheco J."/>
            <person name="Jiang X."/>
            <person name="Kearney S.M."/>
            <person name="Perrotta A.R."/>
            <person name="Berdy B."/>
            <person name="Zhao S."/>
            <person name="Lieberman T.D."/>
            <person name="Swanson P.K."/>
            <person name="Smith M."/>
            <person name="Roesemann S."/>
            <person name="Alexander J.E."/>
            <person name="Rich S.A."/>
            <person name="Livny J."/>
            <person name="Vlamakis H."/>
            <person name="Clish C."/>
            <person name="Bullock K."/>
            <person name="Deik A."/>
            <person name="Scott J."/>
            <person name="Pierce K.A."/>
            <person name="Xavier R.J."/>
            <person name="Alm E.J."/>
        </authorList>
    </citation>
    <scope>NUCLEOTIDE SEQUENCE [LARGE SCALE GENOMIC DNA]</scope>
    <source>
        <strain evidence="6 9">BIOML-A13</strain>
        <strain evidence="7 8">BIOML-A3</strain>
    </source>
</reference>
<keyword evidence="8" id="KW-1185">Reference proteome</keyword>
<dbReference type="GO" id="GO:0043916">
    <property type="term" value="F:DNA-7-methylguanine glycosylase activity"/>
    <property type="evidence" value="ECO:0007669"/>
    <property type="project" value="TreeGrafter"/>
</dbReference>
<dbReference type="EMBL" id="WNBW01000003">
    <property type="protein sequence ID" value="MTU03952.1"/>
    <property type="molecule type" value="Genomic_DNA"/>
</dbReference>
<evidence type="ECO:0000256" key="1">
    <source>
        <dbReference type="ARBA" id="ARBA00000086"/>
    </source>
</evidence>
<gene>
    <name evidence="6" type="ORF">GMD11_06395</name>
    <name evidence="7" type="ORF">GMD18_06040</name>
</gene>
<keyword evidence="3" id="KW-0227">DNA damage</keyword>
<dbReference type="InterPro" id="IPR003265">
    <property type="entry name" value="HhH-GPD_domain"/>
</dbReference>
<dbReference type="GO" id="GO:0008725">
    <property type="term" value="F:DNA-3-methyladenine glycosylase activity"/>
    <property type="evidence" value="ECO:0007669"/>
    <property type="project" value="TreeGrafter"/>
</dbReference>
<dbReference type="Gene3D" id="1.10.340.30">
    <property type="entry name" value="Hypothetical protein, domain 2"/>
    <property type="match status" value="1"/>
</dbReference>
<dbReference type="InterPro" id="IPR051912">
    <property type="entry name" value="Alkylbase_DNA_Glycosylase/TA"/>
</dbReference>
<dbReference type="EMBL" id="WNBM01000003">
    <property type="protein sequence ID" value="MTT75890.1"/>
    <property type="molecule type" value="Genomic_DNA"/>
</dbReference>
<dbReference type="CDD" id="cd00056">
    <property type="entry name" value="ENDO3c"/>
    <property type="match status" value="1"/>
</dbReference>
<dbReference type="RefSeq" id="WP_155163928.1">
    <property type="nucleotide sequence ID" value="NZ_WNBG01000003.1"/>
</dbReference>
<dbReference type="GO" id="GO:0006285">
    <property type="term" value="P:base-excision repair, AP site formation"/>
    <property type="evidence" value="ECO:0007669"/>
    <property type="project" value="TreeGrafter"/>
</dbReference>
<evidence type="ECO:0000313" key="8">
    <source>
        <dbReference type="Proteomes" id="UP000443070"/>
    </source>
</evidence>
<evidence type="ECO:0000313" key="9">
    <source>
        <dbReference type="Proteomes" id="UP000484547"/>
    </source>
</evidence>
<evidence type="ECO:0000313" key="6">
    <source>
        <dbReference type="EMBL" id="MTT75890.1"/>
    </source>
</evidence>
<accession>A0A7X2XFR6</accession>
<organism evidence="6 9">
    <name type="scientific">Phascolarctobacterium faecium</name>
    <dbReference type="NCBI Taxonomy" id="33025"/>
    <lineage>
        <taxon>Bacteria</taxon>
        <taxon>Bacillati</taxon>
        <taxon>Bacillota</taxon>
        <taxon>Negativicutes</taxon>
        <taxon>Acidaminococcales</taxon>
        <taxon>Acidaminococcaceae</taxon>
        <taxon>Phascolarctobacterium</taxon>
    </lineage>
</organism>
<name>A0A7X2XFR6_9FIRM</name>
<dbReference type="PANTHER" id="PTHR43003">
    <property type="entry name" value="DNA-3-METHYLADENINE GLYCOSYLASE"/>
    <property type="match status" value="1"/>
</dbReference>
<comment type="caution">
    <text evidence="6">The sequence shown here is derived from an EMBL/GenBank/DDBJ whole genome shotgun (WGS) entry which is preliminary data.</text>
</comment>
<dbReference type="GO" id="GO:0032993">
    <property type="term" value="C:protein-DNA complex"/>
    <property type="evidence" value="ECO:0007669"/>
    <property type="project" value="TreeGrafter"/>
</dbReference>
<keyword evidence="4" id="KW-0234">DNA repair</keyword>
<dbReference type="GO" id="GO:0006307">
    <property type="term" value="P:DNA alkylation repair"/>
    <property type="evidence" value="ECO:0007669"/>
    <property type="project" value="TreeGrafter"/>
</dbReference>
<evidence type="ECO:0000256" key="3">
    <source>
        <dbReference type="ARBA" id="ARBA00022763"/>
    </source>
</evidence>
<evidence type="ECO:0000256" key="2">
    <source>
        <dbReference type="ARBA" id="ARBA00012000"/>
    </source>
</evidence>
<evidence type="ECO:0000259" key="5">
    <source>
        <dbReference type="SMART" id="SM00478"/>
    </source>
</evidence>
<dbReference type="Proteomes" id="UP000443070">
    <property type="component" value="Unassembled WGS sequence"/>
</dbReference>
<dbReference type="EC" id="3.2.2.21" evidence="2"/>
<dbReference type="Proteomes" id="UP000484547">
    <property type="component" value="Unassembled WGS sequence"/>
</dbReference>
<dbReference type="AlphaFoldDB" id="A0A7X2XFR6"/>
<dbReference type="SUPFAM" id="SSF48150">
    <property type="entry name" value="DNA-glycosylase"/>
    <property type="match status" value="1"/>
</dbReference>
<dbReference type="GO" id="GO:0005737">
    <property type="term" value="C:cytoplasm"/>
    <property type="evidence" value="ECO:0007669"/>
    <property type="project" value="TreeGrafter"/>
</dbReference>
<dbReference type="SMART" id="SM00478">
    <property type="entry name" value="ENDO3c"/>
    <property type="match status" value="1"/>
</dbReference>
<comment type="catalytic activity">
    <reaction evidence="1">
        <text>Hydrolysis of alkylated DNA, releasing 3-methyladenine, 3-methylguanine, 7-methylguanine and 7-methyladenine.</text>
        <dbReference type="EC" id="3.2.2.21"/>
    </reaction>
</comment>
<protein>
    <recommendedName>
        <fullName evidence="2">DNA-3-methyladenine glycosylase II</fullName>
        <ecNumber evidence="2">3.2.2.21</ecNumber>
    </recommendedName>
</protein>
<dbReference type="GO" id="GO:0032131">
    <property type="term" value="F:alkylated DNA binding"/>
    <property type="evidence" value="ECO:0007669"/>
    <property type="project" value="TreeGrafter"/>
</dbReference>